<dbReference type="PROSITE" id="PS51833">
    <property type="entry name" value="HDOD"/>
    <property type="match status" value="1"/>
</dbReference>
<dbReference type="KEGG" id="knv:Pan216_43060"/>
<evidence type="ECO:0000313" key="2">
    <source>
        <dbReference type="EMBL" id="QDU63426.1"/>
    </source>
</evidence>
<accession>A0A518B8X0</accession>
<organism evidence="2 3">
    <name type="scientific">Kolteria novifilia</name>
    <dbReference type="NCBI Taxonomy" id="2527975"/>
    <lineage>
        <taxon>Bacteria</taxon>
        <taxon>Pseudomonadati</taxon>
        <taxon>Planctomycetota</taxon>
        <taxon>Planctomycetia</taxon>
        <taxon>Kolteriales</taxon>
        <taxon>Kolteriaceae</taxon>
        <taxon>Kolteria</taxon>
    </lineage>
</organism>
<evidence type="ECO:0000259" key="1">
    <source>
        <dbReference type="PROSITE" id="PS51833"/>
    </source>
</evidence>
<keyword evidence="3" id="KW-1185">Reference proteome</keyword>
<dbReference type="EMBL" id="CP036279">
    <property type="protein sequence ID" value="QDU63426.1"/>
    <property type="molecule type" value="Genomic_DNA"/>
</dbReference>
<dbReference type="AlphaFoldDB" id="A0A518B8X0"/>
<reference evidence="2 3" key="1">
    <citation type="submission" date="2019-02" db="EMBL/GenBank/DDBJ databases">
        <title>Deep-cultivation of Planctomycetes and their phenomic and genomic characterization uncovers novel biology.</title>
        <authorList>
            <person name="Wiegand S."/>
            <person name="Jogler M."/>
            <person name="Boedeker C."/>
            <person name="Pinto D."/>
            <person name="Vollmers J."/>
            <person name="Rivas-Marin E."/>
            <person name="Kohn T."/>
            <person name="Peeters S.H."/>
            <person name="Heuer A."/>
            <person name="Rast P."/>
            <person name="Oberbeckmann S."/>
            <person name="Bunk B."/>
            <person name="Jeske O."/>
            <person name="Meyerdierks A."/>
            <person name="Storesund J.E."/>
            <person name="Kallscheuer N."/>
            <person name="Luecker S."/>
            <person name="Lage O.M."/>
            <person name="Pohl T."/>
            <person name="Merkel B.J."/>
            <person name="Hornburger P."/>
            <person name="Mueller R.-W."/>
            <person name="Bruemmer F."/>
            <person name="Labrenz M."/>
            <person name="Spormann A.M."/>
            <person name="Op den Camp H."/>
            <person name="Overmann J."/>
            <person name="Amann R."/>
            <person name="Jetten M.S.M."/>
            <person name="Mascher T."/>
            <person name="Medema M.H."/>
            <person name="Devos D.P."/>
            <person name="Kaster A.-K."/>
            <person name="Ovreas L."/>
            <person name="Rohde M."/>
            <person name="Galperin M.Y."/>
            <person name="Jogler C."/>
        </authorList>
    </citation>
    <scope>NUCLEOTIDE SEQUENCE [LARGE SCALE GENOMIC DNA]</scope>
    <source>
        <strain evidence="2 3">Pan216</strain>
    </source>
</reference>
<sequence length="312" mass="34840">MSGSLEMNSQTDVAELPDHFQNWPEIRELPALSGVASQIIQYTSREPFDWDGCIKLFASDAGLSAKLLKLVNSSYYGLRRSISSVDRAAQMLGQKTFRCLALGLAVAGSLPKPSIEPFDGDLFWRDNITRALFGKGMAHLAKTYVSDEVFSSAMLQNMAIPLLLHVRGADYCRLLERHRDEGTPLYFLETEQYGWNHAQLGGWIADKWQFPPSIVGAICGHHDKVGKPSTSDDDAIIAFWTKVTALIPSARVRDVRIWRRAFAQVKEIAPDIPYGPLMQKIDMGVEQLSKLFQDRDADGITLSEAYELSEAE</sequence>
<dbReference type="InterPro" id="IPR013976">
    <property type="entry name" value="HDOD"/>
</dbReference>
<name>A0A518B8X0_9BACT</name>
<dbReference type="Gene3D" id="1.10.3210.10">
    <property type="entry name" value="Hypothetical protein af1432"/>
    <property type="match status" value="1"/>
</dbReference>
<feature type="domain" description="HDOD" evidence="1">
    <location>
        <begin position="29"/>
        <end position="224"/>
    </location>
</feature>
<gene>
    <name evidence="2" type="ORF">Pan216_43060</name>
</gene>
<dbReference type="InterPro" id="IPR052340">
    <property type="entry name" value="RNase_Y/CdgJ"/>
</dbReference>
<dbReference type="SUPFAM" id="SSF109604">
    <property type="entry name" value="HD-domain/PDEase-like"/>
    <property type="match status" value="1"/>
</dbReference>
<proteinExistence type="predicted"/>
<dbReference type="Pfam" id="PF08668">
    <property type="entry name" value="HDOD"/>
    <property type="match status" value="1"/>
</dbReference>
<dbReference type="PANTHER" id="PTHR33525">
    <property type="match status" value="1"/>
</dbReference>
<dbReference type="RefSeq" id="WP_419192785.1">
    <property type="nucleotide sequence ID" value="NZ_CP036279.1"/>
</dbReference>
<protein>
    <submittedName>
        <fullName evidence="2">HDOD domain protein</fullName>
    </submittedName>
</protein>
<evidence type="ECO:0000313" key="3">
    <source>
        <dbReference type="Proteomes" id="UP000317093"/>
    </source>
</evidence>
<dbReference type="PANTHER" id="PTHR33525:SF3">
    <property type="entry name" value="RIBONUCLEASE Y"/>
    <property type="match status" value="1"/>
</dbReference>
<dbReference type="Proteomes" id="UP000317093">
    <property type="component" value="Chromosome"/>
</dbReference>